<dbReference type="EMBL" id="LSMT01002164">
    <property type="protein sequence ID" value="PFX11596.1"/>
    <property type="molecule type" value="Genomic_DNA"/>
</dbReference>
<dbReference type="GO" id="GO:0007165">
    <property type="term" value="P:signal transduction"/>
    <property type="evidence" value="ECO:0007669"/>
    <property type="project" value="InterPro"/>
</dbReference>
<comment type="caution">
    <text evidence="2">The sequence shown here is derived from an EMBL/GenBank/DDBJ whole genome shotgun (WGS) entry which is preliminary data.</text>
</comment>
<gene>
    <name evidence="2" type="ORF">AWC38_SpisGene24605</name>
</gene>
<evidence type="ECO:0000313" key="2">
    <source>
        <dbReference type="EMBL" id="PFX11596.1"/>
    </source>
</evidence>
<proteinExistence type="predicted"/>
<evidence type="ECO:0000259" key="1">
    <source>
        <dbReference type="PROSITE" id="PS50200"/>
    </source>
</evidence>
<dbReference type="OrthoDB" id="5984646at2759"/>
<dbReference type="AlphaFoldDB" id="A0A2B4R369"/>
<name>A0A2B4R369_STYPI</name>
<protein>
    <recommendedName>
        <fullName evidence="1">Ras-associating domain-containing protein</fullName>
    </recommendedName>
</protein>
<evidence type="ECO:0000313" key="3">
    <source>
        <dbReference type="Proteomes" id="UP000225706"/>
    </source>
</evidence>
<reference evidence="3" key="1">
    <citation type="journal article" date="2017" name="bioRxiv">
        <title>Comparative analysis of the genomes of Stylophora pistillata and Acropora digitifera provides evidence for extensive differences between species of corals.</title>
        <authorList>
            <person name="Voolstra C.R."/>
            <person name="Li Y."/>
            <person name="Liew Y.J."/>
            <person name="Baumgarten S."/>
            <person name="Zoccola D."/>
            <person name="Flot J.-F."/>
            <person name="Tambutte S."/>
            <person name="Allemand D."/>
            <person name="Aranda M."/>
        </authorList>
    </citation>
    <scope>NUCLEOTIDE SEQUENCE [LARGE SCALE GENOMIC DNA]</scope>
</reference>
<dbReference type="STRING" id="50429.A0A2B4R369"/>
<dbReference type="Pfam" id="PF00788">
    <property type="entry name" value="RA"/>
    <property type="match status" value="1"/>
</dbReference>
<feature type="domain" description="Ras-associating" evidence="1">
    <location>
        <begin position="222"/>
        <end position="250"/>
    </location>
</feature>
<sequence length="250" mass="28483">MCTMVLFIRGNLVCGFKAPSPLLQLPSFDIVNGIAIDTMHCIFLGVVKQLLGLWFNTKHSTQRWYCGNSVEKVDNRLLENKPPSVITRVPRSIQHHLKVWKATEYRNWVLYNSLPCLKGILHEYHQHYALLVGGNILLSGRSISPEQLETAGNLLMHFVEMYDAYYGPRYVLMNQHMLLHLKKSVIDHGPLWCSSLFVFEDRNGDIANYFHEPRMLHTNAAGTFKTIPVTAQTTVTDVISAALEKFGLKD</sequence>
<dbReference type="Proteomes" id="UP000225706">
    <property type="component" value="Unassembled WGS sequence"/>
</dbReference>
<dbReference type="PROSITE" id="PS50200">
    <property type="entry name" value="RA"/>
    <property type="match status" value="1"/>
</dbReference>
<dbReference type="PANTHER" id="PTHR46579">
    <property type="entry name" value="F5/8 TYPE C DOMAIN-CONTAINING PROTEIN-RELATED"/>
    <property type="match status" value="1"/>
</dbReference>
<organism evidence="2 3">
    <name type="scientific">Stylophora pistillata</name>
    <name type="common">Smooth cauliflower coral</name>
    <dbReference type="NCBI Taxonomy" id="50429"/>
    <lineage>
        <taxon>Eukaryota</taxon>
        <taxon>Metazoa</taxon>
        <taxon>Cnidaria</taxon>
        <taxon>Anthozoa</taxon>
        <taxon>Hexacorallia</taxon>
        <taxon>Scleractinia</taxon>
        <taxon>Astrocoeniina</taxon>
        <taxon>Pocilloporidae</taxon>
        <taxon>Stylophora</taxon>
    </lineage>
</organism>
<dbReference type="InterPro" id="IPR000159">
    <property type="entry name" value="RA_dom"/>
</dbReference>
<keyword evidence="3" id="KW-1185">Reference proteome</keyword>
<accession>A0A2B4R369</accession>
<dbReference type="PANTHER" id="PTHR46579:SF1">
    <property type="entry name" value="F5_8 TYPE C DOMAIN-CONTAINING PROTEIN"/>
    <property type="match status" value="1"/>
</dbReference>